<evidence type="ECO:0000256" key="8">
    <source>
        <dbReference type="RuleBase" id="RU000389"/>
    </source>
</evidence>
<keyword evidence="6 9" id="KW-0472">Membrane</keyword>
<evidence type="ECO:0000256" key="1">
    <source>
        <dbReference type="ARBA" id="ARBA00004167"/>
    </source>
</evidence>
<comment type="subcellular location">
    <subcellularLocation>
        <location evidence="1">Membrane</location>
        <topology evidence="1">Single-pass membrane protein</topology>
    </subcellularLocation>
</comment>
<dbReference type="InterPro" id="IPR001082">
    <property type="entry name" value="Pilin"/>
</dbReference>
<name>A0ABS2BRM6_9NEIS</name>
<dbReference type="PRINTS" id="PR00885">
    <property type="entry name" value="BCTERIALGSPH"/>
</dbReference>
<dbReference type="SUPFAM" id="SSF54523">
    <property type="entry name" value="Pili subunits"/>
    <property type="match status" value="1"/>
</dbReference>
<protein>
    <submittedName>
        <fullName evidence="10">Prepilin-type N-terminal cleavage/methylation domain-containing protein</fullName>
    </submittedName>
</protein>
<dbReference type="PROSITE" id="PS00409">
    <property type="entry name" value="PROKAR_NTER_METHYL"/>
    <property type="match status" value="1"/>
</dbReference>
<dbReference type="Gene3D" id="3.30.700.10">
    <property type="entry name" value="Glycoprotein, Type 4 Pilin"/>
    <property type="match status" value="1"/>
</dbReference>
<accession>A0ABS2BRM6</accession>
<comment type="similarity">
    <text evidence="2 8">Belongs to the N-Me-Phe pilin family.</text>
</comment>
<dbReference type="InterPro" id="IPR012902">
    <property type="entry name" value="N_methyl_site"/>
</dbReference>
<evidence type="ECO:0000313" key="11">
    <source>
        <dbReference type="Proteomes" id="UP000809431"/>
    </source>
</evidence>
<keyword evidence="4 9" id="KW-0812">Transmembrane</keyword>
<keyword evidence="3" id="KW-0488">Methylation</keyword>
<keyword evidence="11" id="KW-1185">Reference proteome</keyword>
<dbReference type="InterPro" id="IPR045584">
    <property type="entry name" value="Pilin-like"/>
</dbReference>
<evidence type="ECO:0000256" key="3">
    <source>
        <dbReference type="ARBA" id="ARBA00022481"/>
    </source>
</evidence>
<dbReference type="Pfam" id="PF07963">
    <property type="entry name" value="N_methyl"/>
    <property type="match status" value="1"/>
</dbReference>
<keyword evidence="7" id="KW-1015">Disulfide bond</keyword>
<comment type="caution">
    <text evidence="10">The sequence shown here is derived from an EMBL/GenBank/DDBJ whole genome shotgun (WGS) entry which is preliminary data.</text>
</comment>
<dbReference type="Pfam" id="PF00114">
    <property type="entry name" value="Pilin"/>
    <property type="match status" value="1"/>
</dbReference>
<evidence type="ECO:0000256" key="6">
    <source>
        <dbReference type="ARBA" id="ARBA00023136"/>
    </source>
</evidence>
<dbReference type="PANTHER" id="PTHR30093">
    <property type="entry name" value="GENERAL SECRETION PATHWAY PROTEIN G"/>
    <property type="match status" value="1"/>
</dbReference>
<dbReference type="Proteomes" id="UP000809431">
    <property type="component" value="Unassembled WGS sequence"/>
</dbReference>
<feature type="transmembrane region" description="Helical" evidence="9">
    <location>
        <begin position="7"/>
        <end position="28"/>
    </location>
</feature>
<sequence length="151" mass="15662">MKKMQQGFTLIELMIVVAIIGILAAVAIPSYQNYTKKAKFTEVMQSTQAIKTAVELCINDTNDVNACDGGSNEIPADTTGGSATVAAVGKYVQSISTADGKITATAVGSSTTPQDGLSGENYILEPQFSSATGVKWAVASNSTCITAKLCK</sequence>
<evidence type="ECO:0000313" key="10">
    <source>
        <dbReference type="EMBL" id="MBM3117636.1"/>
    </source>
</evidence>
<evidence type="ECO:0000256" key="7">
    <source>
        <dbReference type="ARBA" id="ARBA00023157"/>
    </source>
</evidence>
<evidence type="ECO:0000256" key="4">
    <source>
        <dbReference type="ARBA" id="ARBA00022692"/>
    </source>
</evidence>
<dbReference type="PANTHER" id="PTHR30093:SF34">
    <property type="entry name" value="PREPILIN PEPTIDASE-DEPENDENT PROTEIN D"/>
    <property type="match status" value="1"/>
</dbReference>
<organism evidence="10 11">
    <name type="scientific">Jeongeupia naejangsanensis</name>
    <dbReference type="NCBI Taxonomy" id="613195"/>
    <lineage>
        <taxon>Bacteria</taxon>
        <taxon>Pseudomonadati</taxon>
        <taxon>Pseudomonadota</taxon>
        <taxon>Betaproteobacteria</taxon>
        <taxon>Neisseriales</taxon>
        <taxon>Chitinibacteraceae</taxon>
        <taxon>Jeongeupia</taxon>
    </lineage>
</organism>
<evidence type="ECO:0000256" key="9">
    <source>
        <dbReference type="SAM" id="Phobius"/>
    </source>
</evidence>
<dbReference type="EMBL" id="JAESND010000012">
    <property type="protein sequence ID" value="MBM3117636.1"/>
    <property type="molecule type" value="Genomic_DNA"/>
</dbReference>
<dbReference type="RefSeq" id="WP_203539850.1">
    <property type="nucleotide sequence ID" value="NZ_JAESND010000012.1"/>
</dbReference>
<keyword evidence="8" id="KW-0281">Fimbrium</keyword>
<dbReference type="InterPro" id="IPR002416">
    <property type="entry name" value="T2SS_protein-GspH"/>
</dbReference>
<gene>
    <name evidence="10" type="ORF">JMJ54_17500</name>
</gene>
<evidence type="ECO:0000256" key="2">
    <source>
        <dbReference type="ARBA" id="ARBA00005233"/>
    </source>
</evidence>
<proteinExistence type="inferred from homology"/>
<evidence type="ECO:0000256" key="5">
    <source>
        <dbReference type="ARBA" id="ARBA00022989"/>
    </source>
</evidence>
<dbReference type="NCBIfam" id="TIGR02532">
    <property type="entry name" value="IV_pilin_GFxxxE"/>
    <property type="match status" value="1"/>
</dbReference>
<keyword evidence="5 9" id="KW-1133">Transmembrane helix</keyword>
<reference evidence="10 11" key="1">
    <citation type="submission" date="2021-01" db="EMBL/GenBank/DDBJ databases">
        <title>Draft Genome Sequence and Polyhydroxyalkanoate Biosynthetic Potential of Jeongeupia naejangsanensis Type Strain DSM 24253.</title>
        <authorList>
            <person name="Turrini P."/>
            <person name="Artuso I."/>
            <person name="Lugli G.A."/>
            <person name="Frangipani E."/>
            <person name="Ventura M."/>
            <person name="Visca P."/>
        </authorList>
    </citation>
    <scope>NUCLEOTIDE SEQUENCE [LARGE SCALE GENOMIC DNA]</scope>
    <source>
        <strain evidence="10 11">DSM 24253</strain>
    </source>
</reference>